<evidence type="ECO:0000313" key="2">
    <source>
        <dbReference type="EnsemblMetazoa" id="SMAR000226-PA"/>
    </source>
</evidence>
<reference evidence="2" key="2">
    <citation type="submission" date="2015-02" db="UniProtKB">
        <authorList>
            <consortium name="EnsemblMetazoa"/>
        </authorList>
    </citation>
    <scope>IDENTIFICATION</scope>
</reference>
<organism evidence="2 3">
    <name type="scientific">Strigamia maritima</name>
    <name type="common">European centipede</name>
    <name type="synonym">Geophilus maritimus</name>
    <dbReference type="NCBI Taxonomy" id="126957"/>
    <lineage>
        <taxon>Eukaryota</taxon>
        <taxon>Metazoa</taxon>
        <taxon>Ecdysozoa</taxon>
        <taxon>Arthropoda</taxon>
        <taxon>Myriapoda</taxon>
        <taxon>Chilopoda</taxon>
        <taxon>Pleurostigmophora</taxon>
        <taxon>Geophilomorpha</taxon>
        <taxon>Linotaeniidae</taxon>
        <taxon>Strigamia</taxon>
    </lineage>
</organism>
<evidence type="ECO:0000256" key="1">
    <source>
        <dbReference type="SAM" id="SignalP"/>
    </source>
</evidence>
<dbReference type="AlphaFoldDB" id="T1IHB6"/>
<keyword evidence="3" id="KW-1185">Reference proteome</keyword>
<sequence length="189" mass="21997">MHLFFLALVTFLTLAKPYPLALKDGLCPIPPEGQINIQPDDLIGRWLPVRSNYELFTNSKNVKKCIEINITRKNDIYFLTTNYQDSESNDNQLFKKYVPVDEKFGSFHAYKKMPNGLYDPVGWTNTLVKIQGDSKLEYLCKNVPRNKHRDFYRTTARYTPVSQEEDEALLKIVKDNGDDRAMLPYNHND</sequence>
<dbReference type="EMBL" id="JH429822">
    <property type="status" value="NOT_ANNOTATED_CDS"/>
    <property type="molecule type" value="Genomic_DNA"/>
</dbReference>
<feature type="signal peptide" evidence="1">
    <location>
        <begin position="1"/>
        <end position="17"/>
    </location>
</feature>
<proteinExistence type="predicted"/>
<dbReference type="EnsemblMetazoa" id="SMAR000226-RA">
    <property type="protein sequence ID" value="SMAR000226-PA"/>
    <property type="gene ID" value="SMAR000226"/>
</dbReference>
<dbReference type="Gene3D" id="2.40.128.20">
    <property type="match status" value="1"/>
</dbReference>
<dbReference type="HOGENOM" id="CLU_1514339_0_0_1"/>
<protein>
    <recommendedName>
        <fullName evidence="4">Lipocalin/cytosolic fatty-acid binding domain-containing protein</fullName>
    </recommendedName>
</protein>
<evidence type="ECO:0000313" key="3">
    <source>
        <dbReference type="Proteomes" id="UP000014500"/>
    </source>
</evidence>
<feature type="chain" id="PRO_5004579169" description="Lipocalin/cytosolic fatty-acid binding domain-containing protein" evidence="1">
    <location>
        <begin position="18"/>
        <end position="189"/>
    </location>
</feature>
<accession>T1IHB6</accession>
<dbReference type="PhylomeDB" id="T1IHB6"/>
<dbReference type="InterPro" id="IPR012674">
    <property type="entry name" value="Calycin"/>
</dbReference>
<reference evidence="3" key="1">
    <citation type="submission" date="2011-05" db="EMBL/GenBank/DDBJ databases">
        <authorList>
            <person name="Richards S.R."/>
            <person name="Qu J."/>
            <person name="Jiang H."/>
            <person name="Jhangiani S.N."/>
            <person name="Agravi P."/>
            <person name="Goodspeed R."/>
            <person name="Gross S."/>
            <person name="Mandapat C."/>
            <person name="Jackson L."/>
            <person name="Mathew T."/>
            <person name="Pu L."/>
            <person name="Thornton R."/>
            <person name="Saada N."/>
            <person name="Wilczek-Boney K.B."/>
            <person name="Lee S."/>
            <person name="Kovar C."/>
            <person name="Wu Y."/>
            <person name="Scherer S.E."/>
            <person name="Worley K.C."/>
            <person name="Muzny D.M."/>
            <person name="Gibbs R."/>
        </authorList>
    </citation>
    <scope>NUCLEOTIDE SEQUENCE</scope>
    <source>
        <strain evidence="3">Brora</strain>
    </source>
</reference>
<evidence type="ECO:0008006" key="4">
    <source>
        <dbReference type="Google" id="ProtNLM"/>
    </source>
</evidence>
<dbReference type="Proteomes" id="UP000014500">
    <property type="component" value="Unassembled WGS sequence"/>
</dbReference>
<name>T1IHB6_STRMM</name>
<keyword evidence="1" id="KW-0732">Signal</keyword>